<evidence type="ECO:0000313" key="3">
    <source>
        <dbReference type="Proteomes" id="UP000321570"/>
    </source>
</evidence>
<organism evidence="2 3">
    <name type="scientific">Hymenolepis diminuta</name>
    <name type="common">Rat tapeworm</name>
    <dbReference type="NCBI Taxonomy" id="6216"/>
    <lineage>
        <taxon>Eukaryota</taxon>
        <taxon>Metazoa</taxon>
        <taxon>Spiralia</taxon>
        <taxon>Lophotrochozoa</taxon>
        <taxon>Platyhelminthes</taxon>
        <taxon>Cestoda</taxon>
        <taxon>Eucestoda</taxon>
        <taxon>Cyclophyllidea</taxon>
        <taxon>Hymenolepididae</taxon>
        <taxon>Hymenolepis</taxon>
    </lineage>
</organism>
<dbReference type="Proteomes" id="UP000321570">
    <property type="component" value="Unassembled WGS sequence"/>
</dbReference>
<dbReference type="CDD" id="cd11304">
    <property type="entry name" value="Cadherin_repeat"/>
    <property type="match status" value="1"/>
</dbReference>
<feature type="region of interest" description="Disordered" evidence="1">
    <location>
        <begin position="51"/>
        <end position="82"/>
    </location>
</feature>
<sequence>MDIQTGDLSLKPGLDPLKVAGRYNLKLEVRDDGSPSLSGFTYVTVILDAARPPPSSPVLSPGKMAVDHAPLKGPKENFKPDR</sequence>
<feature type="non-terminal residue" evidence="2">
    <location>
        <position position="82"/>
    </location>
</feature>
<evidence type="ECO:0000313" key="2">
    <source>
        <dbReference type="EMBL" id="VUZ55096.1"/>
    </source>
</evidence>
<name>A0A564Z6P4_HYMDI</name>
<keyword evidence="3" id="KW-1185">Reference proteome</keyword>
<evidence type="ECO:0008006" key="4">
    <source>
        <dbReference type="Google" id="ProtNLM"/>
    </source>
</evidence>
<reference evidence="2 3" key="1">
    <citation type="submission" date="2019-07" db="EMBL/GenBank/DDBJ databases">
        <authorList>
            <person name="Jastrzebski P J."/>
            <person name="Paukszto L."/>
            <person name="Jastrzebski P J."/>
        </authorList>
    </citation>
    <scope>NUCLEOTIDE SEQUENCE [LARGE SCALE GENOMIC DNA]</scope>
    <source>
        <strain evidence="2 3">WMS-il1</strain>
    </source>
</reference>
<evidence type="ECO:0000256" key="1">
    <source>
        <dbReference type="SAM" id="MobiDB-lite"/>
    </source>
</evidence>
<feature type="compositionally biased region" description="Basic and acidic residues" evidence="1">
    <location>
        <begin position="65"/>
        <end position="82"/>
    </location>
</feature>
<proteinExistence type="predicted"/>
<dbReference type="EMBL" id="CABIJS010000677">
    <property type="protein sequence ID" value="VUZ55096.1"/>
    <property type="molecule type" value="Genomic_DNA"/>
</dbReference>
<gene>
    <name evidence="2" type="ORF">WMSIL1_LOCUS12982</name>
</gene>
<dbReference type="AlphaFoldDB" id="A0A564Z6P4"/>
<protein>
    <recommendedName>
        <fullName evidence="4">Cadherin domain-containing protein</fullName>
    </recommendedName>
</protein>
<accession>A0A564Z6P4</accession>